<proteinExistence type="predicted"/>
<gene>
    <name evidence="1" type="ORF">FHR96_001620</name>
</gene>
<evidence type="ECO:0000313" key="1">
    <source>
        <dbReference type="EMBL" id="MBB3140755.1"/>
    </source>
</evidence>
<name>A0A7W5BX42_9GAMM</name>
<comment type="caution">
    <text evidence="1">The sequence shown here is derived from an EMBL/GenBank/DDBJ whole genome shotgun (WGS) entry which is preliminary data.</text>
</comment>
<protein>
    <submittedName>
        <fullName evidence="1">Uncharacterized protein</fullName>
    </submittedName>
</protein>
<organism evidence="1 2">
    <name type="scientific">Halomonas organivorans</name>
    <dbReference type="NCBI Taxonomy" id="257772"/>
    <lineage>
        <taxon>Bacteria</taxon>
        <taxon>Pseudomonadati</taxon>
        <taxon>Pseudomonadota</taxon>
        <taxon>Gammaproteobacteria</taxon>
        <taxon>Oceanospirillales</taxon>
        <taxon>Halomonadaceae</taxon>
        <taxon>Halomonas</taxon>
    </lineage>
</organism>
<accession>A0A7W5BX42</accession>
<evidence type="ECO:0000313" key="2">
    <source>
        <dbReference type="Proteomes" id="UP000525987"/>
    </source>
</evidence>
<reference evidence="1 2" key="1">
    <citation type="submission" date="2020-08" db="EMBL/GenBank/DDBJ databases">
        <title>Genomic Encyclopedia of Type Strains, Phase III (KMG-III): the genomes of soil and plant-associated and newly described type strains.</title>
        <authorList>
            <person name="Whitman W."/>
        </authorList>
    </citation>
    <scope>NUCLEOTIDE SEQUENCE [LARGE SCALE GENOMIC DNA]</scope>
    <source>
        <strain evidence="1 2">CECT 5995</strain>
    </source>
</reference>
<keyword evidence="2" id="KW-1185">Reference proteome</keyword>
<dbReference type="Proteomes" id="UP000525987">
    <property type="component" value="Unassembled WGS sequence"/>
</dbReference>
<dbReference type="AlphaFoldDB" id="A0A7W5BX42"/>
<sequence length="275" mass="29833">MGAIFRSRNGADRRPGWQEKLVPTAIRAAELRSHEDLPGGSDLLRGSSWEISMKPLPSPMWHGKSALRGSALQIRSDASAIRRVAAAIVALLQDLTRAPIGAIRAEDPERRTVRSHEDLPGGSDLLRGSSWEISMKPLPSPMWHGKSALRGSALQIRSDASAIRRVAAVIAAPLQDLTRAPVGAIRAEAPERRTVRSHEDLLIGTNSLRGLFVGAIFRSRNGADRRPGWQEKPVPTAIRAAELRSHEDLPGGSDLLRGLFVGDQHEAAAEPNVAW</sequence>
<dbReference type="EMBL" id="JACHXM010000005">
    <property type="protein sequence ID" value="MBB3140755.1"/>
    <property type="molecule type" value="Genomic_DNA"/>
</dbReference>